<keyword evidence="2" id="KW-1185">Reference proteome</keyword>
<dbReference type="EMBL" id="BAAAFH010000022">
    <property type="protein sequence ID" value="GAA0876415.1"/>
    <property type="molecule type" value="Genomic_DNA"/>
</dbReference>
<accession>A0ABP3Y4M0</accession>
<comment type="caution">
    <text evidence="1">The sequence shown here is derived from an EMBL/GenBank/DDBJ whole genome shotgun (WGS) entry which is preliminary data.</text>
</comment>
<gene>
    <name evidence="1" type="ORF">GCM10009118_28250</name>
</gene>
<evidence type="ECO:0000313" key="1">
    <source>
        <dbReference type="EMBL" id="GAA0876415.1"/>
    </source>
</evidence>
<dbReference type="Proteomes" id="UP001501126">
    <property type="component" value="Unassembled WGS sequence"/>
</dbReference>
<dbReference type="RefSeq" id="WP_343789195.1">
    <property type="nucleotide sequence ID" value="NZ_BAAAFH010000022.1"/>
</dbReference>
<sequence length="97" mass="10788">MQNEVVTSSPVLIQKEQIPALSFKKAIEIEQIPDLMAKLVEATKLGNLHHGKVAIIFMDDEGLKRVETTVWASGGKYICLKGGIWLPISRIADVRFI</sequence>
<proteinExistence type="predicted"/>
<organism evidence="1 2">
    <name type="scientific">Wandonia haliotis</name>
    <dbReference type="NCBI Taxonomy" id="574963"/>
    <lineage>
        <taxon>Bacteria</taxon>
        <taxon>Pseudomonadati</taxon>
        <taxon>Bacteroidota</taxon>
        <taxon>Flavobacteriia</taxon>
        <taxon>Flavobacteriales</taxon>
        <taxon>Crocinitomicaceae</taxon>
        <taxon>Wandonia</taxon>
    </lineage>
</organism>
<evidence type="ECO:0000313" key="2">
    <source>
        <dbReference type="Proteomes" id="UP001501126"/>
    </source>
</evidence>
<name>A0ABP3Y4M0_9FLAO</name>
<protein>
    <submittedName>
        <fullName evidence="1">Uncharacterized protein</fullName>
    </submittedName>
</protein>
<reference evidence="2" key="1">
    <citation type="journal article" date="2019" name="Int. J. Syst. Evol. Microbiol.">
        <title>The Global Catalogue of Microorganisms (GCM) 10K type strain sequencing project: providing services to taxonomists for standard genome sequencing and annotation.</title>
        <authorList>
            <consortium name="The Broad Institute Genomics Platform"/>
            <consortium name="The Broad Institute Genome Sequencing Center for Infectious Disease"/>
            <person name="Wu L."/>
            <person name="Ma J."/>
        </authorList>
    </citation>
    <scope>NUCLEOTIDE SEQUENCE [LARGE SCALE GENOMIC DNA]</scope>
    <source>
        <strain evidence="2">JCM 16083</strain>
    </source>
</reference>